<dbReference type="OrthoDB" id="6713693at2"/>
<sequence length="828" mass="92228">MPIPSKEQMTGSNVSESQFKSGMDNIVDYLKDAEQESLILDEESQLKLFKPTVGRHAKTLDSGKVWRWDGARWNDAGLSDLDLAKDIINNPVLVFTTSISVDSDGVVTIPSFYAMKVGAMKLYDSEFIFAPEGYGYAYTLYYNFDTHEITFSQASVRPKSGSETLIGVAYHGRFASEYAVKYKNETNVIPKLSNEVLNARLVPELPLDFLYAFNSPDSPDSAPVVAINDTTLQSLGIRHAQKLDPLGKRGGFAQVSLFDRKIRNSMHYILAILVCDPTGVFDFGTGGGARAYFGKASANNSDYANFKTLDAREFDFNQLSSTVRLYFSEQRNVVLDQAKYPDSYINNSLIGARVGADAPNVMYISGYWISYTADIKGYKSQISLSDTYYPSFERVSDATILSYLYLRSVKNTADVSKINSELRGLEEKKQDKFTSTLQSLYADLHNPLMSVNIKLVGDSITWGTGASNVSASSPRTGRLTDPRNTTDPKSPTWANLLRQYLVTTFTDGQLIEDAPGSAYGESENIIILSKDANLFKFANPNKTVKFTTEYIRTLIKGAAVDSKEYLDIVPPTYPSNYPSEFSFEMNGSGFKIVLAKFATGTPETYFANVYIDGVLHKKIELTADTTAFNYEEVITLPNNGKHLITIKNESSIMSAMRIQNIVVKKSVKVSNDGIIGSTTKSWLERVKLSESIKHNDDYVFVQLGTNNRGYGSANDYSLNSFSTELRKIVDDIDTLSNGNAKVILMCANAVTLNDYPTSENNQHSSMKTINSAIKQIADEKKLSFISNYEATQQLKLDKVDFLKDGLHPNDYGYRVMFENIKRNIVDQK</sequence>
<dbReference type="GO" id="GO:0004622">
    <property type="term" value="F:phosphatidylcholine lysophospholipase activity"/>
    <property type="evidence" value="ECO:0007669"/>
    <property type="project" value="TreeGrafter"/>
</dbReference>
<reference evidence="3 4" key="1">
    <citation type="submission" date="2016-08" db="EMBL/GenBank/DDBJ databases">
        <authorList>
            <person name="Seilhamer J.J."/>
        </authorList>
    </citation>
    <scope>NUCLEOTIDE SEQUENCE [LARGE SCALE GENOMIC DNA]</scope>
    <source>
        <strain evidence="3 4">BRTC-1</strain>
    </source>
</reference>
<feature type="domain" description="SGNH hydrolase-type esterase" evidence="2">
    <location>
        <begin position="668"/>
        <end position="815"/>
    </location>
</feature>
<gene>
    <name evidence="3" type="ORF">BFG52_07885</name>
</gene>
<name>A0A1B2LZC6_9GAMM</name>
<proteinExistence type="predicted"/>
<feature type="region of interest" description="Disordered" evidence="1">
    <location>
        <begin position="467"/>
        <end position="488"/>
    </location>
</feature>
<dbReference type="Pfam" id="PF13472">
    <property type="entry name" value="Lipase_GDSL_2"/>
    <property type="match status" value="1"/>
</dbReference>
<evidence type="ECO:0000259" key="2">
    <source>
        <dbReference type="Pfam" id="PF13472"/>
    </source>
</evidence>
<protein>
    <recommendedName>
        <fullName evidence="2">SGNH hydrolase-type esterase domain-containing protein</fullName>
    </recommendedName>
</protein>
<dbReference type="SUPFAM" id="SSF52266">
    <property type="entry name" value="SGNH hydrolase"/>
    <property type="match status" value="1"/>
</dbReference>
<dbReference type="InterPro" id="IPR036514">
    <property type="entry name" value="SGNH_hydro_sf"/>
</dbReference>
<dbReference type="Proteomes" id="UP000093391">
    <property type="component" value="Chromosome"/>
</dbReference>
<evidence type="ECO:0000313" key="3">
    <source>
        <dbReference type="EMBL" id="AOA58285.1"/>
    </source>
</evidence>
<dbReference type="KEGG" id="ala:BFG52_07885"/>
<accession>A0A1B2LZC6</accession>
<dbReference type="InterPro" id="IPR051532">
    <property type="entry name" value="Ester_Hydrolysis_Enzymes"/>
</dbReference>
<organism evidence="3 4">
    <name type="scientific">Acinetobacter larvae</name>
    <dbReference type="NCBI Taxonomy" id="1789224"/>
    <lineage>
        <taxon>Bacteria</taxon>
        <taxon>Pseudomonadati</taxon>
        <taxon>Pseudomonadota</taxon>
        <taxon>Gammaproteobacteria</taxon>
        <taxon>Moraxellales</taxon>
        <taxon>Moraxellaceae</taxon>
        <taxon>Acinetobacter</taxon>
    </lineage>
</organism>
<evidence type="ECO:0000313" key="4">
    <source>
        <dbReference type="Proteomes" id="UP000093391"/>
    </source>
</evidence>
<dbReference type="Gene3D" id="3.40.50.1110">
    <property type="entry name" value="SGNH hydrolase"/>
    <property type="match status" value="1"/>
</dbReference>
<dbReference type="STRING" id="1789224.BFG52_07885"/>
<dbReference type="PANTHER" id="PTHR30383">
    <property type="entry name" value="THIOESTERASE 1/PROTEASE 1/LYSOPHOSPHOLIPASE L1"/>
    <property type="match status" value="1"/>
</dbReference>
<dbReference type="RefSeq" id="WP_067554412.1">
    <property type="nucleotide sequence ID" value="NZ_CP016895.1"/>
</dbReference>
<dbReference type="AlphaFoldDB" id="A0A1B2LZC6"/>
<dbReference type="InterPro" id="IPR013830">
    <property type="entry name" value="SGNH_hydro"/>
</dbReference>
<keyword evidence="4" id="KW-1185">Reference proteome</keyword>
<dbReference type="PANTHER" id="PTHR30383:SF5">
    <property type="entry name" value="SGNH HYDROLASE-TYPE ESTERASE DOMAIN-CONTAINING PROTEIN"/>
    <property type="match status" value="1"/>
</dbReference>
<evidence type="ECO:0000256" key="1">
    <source>
        <dbReference type="SAM" id="MobiDB-lite"/>
    </source>
</evidence>
<dbReference type="EMBL" id="CP016895">
    <property type="protein sequence ID" value="AOA58285.1"/>
    <property type="molecule type" value="Genomic_DNA"/>
</dbReference>